<accession>A0A0C5BI47</accession>
<organism evidence="1 2">
    <name type="scientific">Cucurbit aphid borne yellows virus associated RNA</name>
    <dbReference type="NCBI Taxonomy" id="1611875"/>
    <lineage>
        <taxon>Viruses</taxon>
        <taxon>Riboviria</taxon>
        <taxon>Virus-associated RNAs</taxon>
    </lineage>
</organism>
<name>A0A0C5BI47_9VIRU</name>
<protein>
    <submittedName>
        <fullName evidence="1">RNA-dependent RNA polymerase and putative 25K replicase component genes</fullName>
    </submittedName>
</protein>
<sequence>MKMQLPSFSVGQHITSKLVGVMPKLGNKLATAGKVSATCGLVVAAGFSLYAYRKVCINKLELVRINTVPLPDDCIEDALEMEDDAASELVQAKIAKEAAIAAALEPTKPAEQFAAAAKIRAQPPPNPLAKRMNRLRPGSTGKFIRVVRAEIKAQMGTPTITAANEAVIRHMLSKYCAVRNIRTSSYAHLVSRVVREVMTPYPGDSEQVERASSVVNRIHNWLVQYKK</sequence>
<dbReference type="Proteomes" id="UP000204606">
    <property type="component" value="Segment"/>
</dbReference>
<keyword evidence="1" id="KW-0548">Nucleotidyltransferase</keyword>
<dbReference type="GO" id="GO:0003968">
    <property type="term" value="F:RNA-directed RNA polymerase activity"/>
    <property type="evidence" value="ECO:0007669"/>
    <property type="project" value="UniProtKB-KW"/>
</dbReference>
<dbReference type="RefSeq" id="YP_009121771.1">
    <property type="nucleotide sequence ID" value="NC_026508.1"/>
</dbReference>
<keyword evidence="1" id="KW-0696">RNA-directed RNA polymerase</keyword>
<keyword evidence="1" id="KW-0808">Transferase</keyword>
<evidence type="ECO:0000313" key="2">
    <source>
        <dbReference type="Proteomes" id="UP000204606"/>
    </source>
</evidence>
<dbReference type="KEGG" id="vg:23632164"/>
<proteinExistence type="predicted"/>
<reference evidence="1 2" key="1">
    <citation type="submission" date="2014-09" db="EMBL/GenBank/DDBJ databases">
        <title>Identification of five new Polerovirus-associated RNA genomic sequences from carrot, parsley and cucumber plants.</title>
        <authorList>
            <person name="Pellerin E.J."/>
            <person name="Salem N."/>
            <person name="Mo X."/>
            <person name="Falk B.W."/>
        </authorList>
    </citation>
    <scope>NUCLEOTIDE SEQUENCE [LARGE SCALE GENOMIC DNA]</scope>
</reference>
<evidence type="ECO:0000313" key="1">
    <source>
        <dbReference type="EMBL" id="AJM87497.1"/>
    </source>
</evidence>
<reference evidence="1 2" key="2">
    <citation type="submission" date="2014-09" db="EMBL/GenBank/DDBJ databases">
        <title>Phylogenetic and taxonomic analysis between Polerovirus-associated RNAs and closely related viruses.</title>
        <authorList>
            <person name="Pellerin E.J."/>
            <person name="Ferriol I."/>
            <person name="Salem N."/>
            <person name="Mo X."/>
            <person name="Falk B.W."/>
        </authorList>
    </citation>
    <scope>NUCLEOTIDE SEQUENCE [LARGE SCALE GENOMIC DNA]</scope>
</reference>
<dbReference type="EMBL" id="KM486094">
    <property type="protein sequence ID" value="AJM87497.1"/>
    <property type="molecule type" value="Genomic_RNA"/>
</dbReference>
<dbReference type="GeneID" id="23632164"/>